<evidence type="ECO:0000256" key="1">
    <source>
        <dbReference type="SAM" id="Coils"/>
    </source>
</evidence>
<dbReference type="Gene3D" id="6.10.140.1110">
    <property type="match status" value="1"/>
</dbReference>
<dbReference type="EMBL" id="LIZY01000093">
    <property type="protein sequence ID" value="KPJ63050.1"/>
    <property type="molecule type" value="Genomic_DNA"/>
</dbReference>
<accession>A0A0S7XKW0</accession>
<comment type="caution">
    <text evidence="2">The sequence shown here is derived from an EMBL/GenBank/DDBJ whole genome shotgun (WGS) entry which is preliminary data.</text>
</comment>
<sequence>MVKRTVTVTAIVTEEFKQRLAAELKQAADDQQRRIDQMDFQGRRLIADIQKTDLSQAMGVRQRLETEKSRQEAVKREYLERVGQVSELEIDSRFPYNVVEGFVEVKVGDNLADKLQNAEMVVKDGVIIEVREP</sequence>
<dbReference type="AlphaFoldDB" id="A0A0S7XKW0"/>
<proteinExistence type="predicted"/>
<organism evidence="2 3">
    <name type="scientific">candidate division KD3-62 bacterium DG_56</name>
    <dbReference type="NCBI Taxonomy" id="1704032"/>
    <lineage>
        <taxon>Bacteria</taxon>
        <taxon>candidate division KD3-62</taxon>
    </lineage>
</organism>
<dbReference type="Proteomes" id="UP000052020">
    <property type="component" value="Unassembled WGS sequence"/>
</dbReference>
<evidence type="ECO:0000313" key="2">
    <source>
        <dbReference type="EMBL" id="KPJ63050.1"/>
    </source>
</evidence>
<protein>
    <recommendedName>
        <fullName evidence="4">16S rRNA processing protein RimM</fullName>
    </recommendedName>
</protein>
<name>A0A0S7XKW0_9BACT</name>
<dbReference type="Pfam" id="PF11068">
    <property type="entry name" value="YlqD"/>
    <property type="match status" value="1"/>
</dbReference>
<keyword evidence="1" id="KW-0175">Coiled coil</keyword>
<gene>
    <name evidence="2" type="ORF">AMK68_04215</name>
</gene>
<feature type="coiled-coil region" evidence="1">
    <location>
        <begin position="21"/>
        <end position="81"/>
    </location>
</feature>
<reference evidence="2 3" key="1">
    <citation type="journal article" date="2015" name="Microbiome">
        <title>Genomic resolution of linkages in carbon, nitrogen, and sulfur cycling among widespread estuary sediment bacteria.</title>
        <authorList>
            <person name="Baker B.J."/>
            <person name="Lazar C.S."/>
            <person name="Teske A.P."/>
            <person name="Dick G.J."/>
        </authorList>
    </citation>
    <scope>NUCLEOTIDE SEQUENCE [LARGE SCALE GENOMIC DNA]</scope>
    <source>
        <strain evidence="2">DG_56</strain>
    </source>
</reference>
<evidence type="ECO:0000313" key="3">
    <source>
        <dbReference type="Proteomes" id="UP000052020"/>
    </source>
</evidence>
<dbReference type="InterPro" id="IPR021297">
    <property type="entry name" value="YlqD"/>
</dbReference>
<evidence type="ECO:0008006" key="4">
    <source>
        <dbReference type="Google" id="ProtNLM"/>
    </source>
</evidence>